<evidence type="ECO:0000256" key="1">
    <source>
        <dbReference type="SAM" id="MobiDB-lite"/>
    </source>
</evidence>
<protein>
    <submittedName>
        <fullName evidence="2">Uncharacterized protein</fullName>
    </submittedName>
</protein>
<evidence type="ECO:0000313" key="2">
    <source>
        <dbReference type="EMBL" id="PON54315.1"/>
    </source>
</evidence>
<proteinExistence type="predicted"/>
<name>A0A2P5BZZ1_TREOI</name>
<gene>
    <name evidence="2" type="ORF">TorRG33x02_303120</name>
</gene>
<organism evidence="2 3">
    <name type="scientific">Trema orientale</name>
    <name type="common">Charcoal tree</name>
    <name type="synonym">Celtis orientalis</name>
    <dbReference type="NCBI Taxonomy" id="63057"/>
    <lineage>
        <taxon>Eukaryota</taxon>
        <taxon>Viridiplantae</taxon>
        <taxon>Streptophyta</taxon>
        <taxon>Embryophyta</taxon>
        <taxon>Tracheophyta</taxon>
        <taxon>Spermatophyta</taxon>
        <taxon>Magnoliopsida</taxon>
        <taxon>eudicotyledons</taxon>
        <taxon>Gunneridae</taxon>
        <taxon>Pentapetalae</taxon>
        <taxon>rosids</taxon>
        <taxon>fabids</taxon>
        <taxon>Rosales</taxon>
        <taxon>Cannabaceae</taxon>
        <taxon>Trema</taxon>
    </lineage>
</organism>
<reference evidence="3" key="1">
    <citation type="submission" date="2016-06" db="EMBL/GenBank/DDBJ databases">
        <title>Parallel loss of symbiosis genes in relatives of nitrogen-fixing non-legume Parasponia.</title>
        <authorList>
            <person name="Van Velzen R."/>
            <person name="Holmer R."/>
            <person name="Bu F."/>
            <person name="Rutten L."/>
            <person name="Van Zeijl A."/>
            <person name="Liu W."/>
            <person name="Santuari L."/>
            <person name="Cao Q."/>
            <person name="Sharma T."/>
            <person name="Shen D."/>
            <person name="Roswanjaya Y."/>
            <person name="Wardhani T."/>
            <person name="Kalhor M.S."/>
            <person name="Jansen J."/>
            <person name="Van den Hoogen J."/>
            <person name="Gungor B."/>
            <person name="Hartog M."/>
            <person name="Hontelez J."/>
            <person name="Verver J."/>
            <person name="Yang W.-C."/>
            <person name="Schijlen E."/>
            <person name="Repin R."/>
            <person name="Schilthuizen M."/>
            <person name="Schranz E."/>
            <person name="Heidstra R."/>
            <person name="Miyata K."/>
            <person name="Fedorova E."/>
            <person name="Kohlen W."/>
            <person name="Bisseling T."/>
            <person name="Smit S."/>
            <person name="Geurts R."/>
        </authorList>
    </citation>
    <scope>NUCLEOTIDE SEQUENCE [LARGE SCALE GENOMIC DNA]</scope>
    <source>
        <strain evidence="3">cv. RG33-2</strain>
    </source>
</reference>
<dbReference type="Proteomes" id="UP000237000">
    <property type="component" value="Unassembled WGS sequence"/>
</dbReference>
<feature type="non-terminal residue" evidence="2">
    <location>
        <position position="88"/>
    </location>
</feature>
<sequence>MVVVSGDKGKIIAPDKAVKEGYRLLVAGLREKPSLLFESKSVFRLLAIPVQSKIDNNRPTRAPYTYGNGESSNGKPCFKGRGSKKWCK</sequence>
<dbReference type="EMBL" id="JXTC01000434">
    <property type="protein sequence ID" value="PON54315.1"/>
    <property type="molecule type" value="Genomic_DNA"/>
</dbReference>
<accession>A0A2P5BZZ1</accession>
<keyword evidence="3" id="KW-1185">Reference proteome</keyword>
<feature type="region of interest" description="Disordered" evidence="1">
    <location>
        <begin position="58"/>
        <end position="88"/>
    </location>
</feature>
<dbReference type="InParanoid" id="A0A2P5BZZ1"/>
<evidence type="ECO:0000313" key="3">
    <source>
        <dbReference type="Proteomes" id="UP000237000"/>
    </source>
</evidence>
<dbReference type="AlphaFoldDB" id="A0A2P5BZZ1"/>
<comment type="caution">
    <text evidence="2">The sequence shown here is derived from an EMBL/GenBank/DDBJ whole genome shotgun (WGS) entry which is preliminary data.</text>
</comment>